<evidence type="ECO:0000256" key="5">
    <source>
        <dbReference type="ARBA" id="ARBA00023163"/>
    </source>
</evidence>
<dbReference type="AlphaFoldDB" id="A0A6J1E184"/>
<keyword evidence="2" id="KW-0805">Transcription regulation</keyword>
<proteinExistence type="predicted"/>
<keyword evidence="5" id="KW-0804">Transcription</keyword>
<name>A0A6J1E184_CUCMO</name>
<feature type="domain" description="RWP-RK" evidence="7">
    <location>
        <begin position="126"/>
        <end position="206"/>
    </location>
</feature>
<comment type="function">
    <text evidence="1">Putative transcription factor.</text>
</comment>
<keyword evidence="3" id="KW-0175">Coiled coil</keyword>
<accession>A0A6J1E184</accession>
<evidence type="ECO:0000256" key="4">
    <source>
        <dbReference type="ARBA" id="ARBA00023125"/>
    </source>
</evidence>
<gene>
    <name evidence="9" type="primary">LOC111429669</name>
</gene>
<protein>
    <submittedName>
        <fullName evidence="9">Protein RKD2-like</fullName>
    </submittedName>
</protein>
<dbReference type="Proteomes" id="UP000504609">
    <property type="component" value="Unplaced"/>
</dbReference>
<evidence type="ECO:0000259" key="7">
    <source>
        <dbReference type="PROSITE" id="PS51519"/>
    </source>
</evidence>
<dbReference type="GeneID" id="111429669"/>
<evidence type="ECO:0000256" key="6">
    <source>
        <dbReference type="ARBA" id="ARBA00023242"/>
    </source>
</evidence>
<evidence type="ECO:0000313" key="8">
    <source>
        <dbReference type="Proteomes" id="UP000504609"/>
    </source>
</evidence>
<dbReference type="InterPro" id="IPR003035">
    <property type="entry name" value="RWP-RK_dom"/>
</dbReference>
<organism evidence="8 9">
    <name type="scientific">Cucurbita moschata</name>
    <name type="common">Winter crookneck squash</name>
    <name type="synonym">Cucurbita pepo var. moschata</name>
    <dbReference type="NCBI Taxonomy" id="3662"/>
    <lineage>
        <taxon>Eukaryota</taxon>
        <taxon>Viridiplantae</taxon>
        <taxon>Streptophyta</taxon>
        <taxon>Embryophyta</taxon>
        <taxon>Tracheophyta</taxon>
        <taxon>Spermatophyta</taxon>
        <taxon>Magnoliopsida</taxon>
        <taxon>eudicotyledons</taxon>
        <taxon>Gunneridae</taxon>
        <taxon>Pentapetalae</taxon>
        <taxon>rosids</taxon>
        <taxon>fabids</taxon>
        <taxon>Cucurbitales</taxon>
        <taxon>Cucurbitaceae</taxon>
        <taxon>Cucurbiteae</taxon>
        <taxon>Cucurbita</taxon>
    </lineage>
</organism>
<evidence type="ECO:0000256" key="1">
    <source>
        <dbReference type="ARBA" id="ARBA00004049"/>
    </source>
</evidence>
<sequence>MGATWRPKCEAMAFEDPFPLSCHLSPLHCRTDNYSALDWNCNFGFPDSFFDVVPLLESCANNDSFFDPKDIDPFSSFISEDGGVGIWSELESEAFGVEEGGGENGNGGMGNEGTMMRKAKRKCCRETSNGSGSASTKALSREVISEYFYMPITQAAKHLNVGLTLLKKRCRELGIRRWPHRKLMSLQTLIKNVKELQKEDGDQGVNKLSNVLKILENEKKLMEERPDLQLEDNTKRLRQACFKANYKKRKLSGTNNGSQYFSINGGMICRDDQEHGEEEEEEDDEEMKYLLMGCSFSSSIGSPLM</sequence>
<dbReference type="InterPro" id="IPR044607">
    <property type="entry name" value="RKD-like"/>
</dbReference>
<evidence type="ECO:0000256" key="3">
    <source>
        <dbReference type="ARBA" id="ARBA00023054"/>
    </source>
</evidence>
<reference evidence="9" key="1">
    <citation type="submission" date="2025-08" db="UniProtKB">
        <authorList>
            <consortium name="RefSeq"/>
        </authorList>
    </citation>
    <scope>IDENTIFICATION</scope>
    <source>
        <tissue evidence="9">Young leaves</tissue>
    </source>
</reference>
<evidence type="ECO:0000313" key="9">
    <source>
        <dbReference type="RefSeq" id="XP_022921381.1"/>
    </source>
</evidence>
<keyword evidence="8" id="KW-1185">Reference proteome</keyword>
<keyword evidence="6" id="KW-0539">Nucleus</keyword>
<dbReference type="PANTHER" id="PTHR46373">
    <property type="entry name" value="PROTEIN RKD4"/>
    <property type="match status" value="1"/>
</dbReference>
<keyword evidence="4" id="KW-0238">DNA-binding</keyword>
<dbReference type="GO" id="GO:0003677">
    <property type="term" value="F:DNA binding"/>
    <property type="evidence" value="ECO:0007669"/>
    <property type="project" value="UniProtKB-KW"/>
</dbReference>
<dbReference type="RefSeq" id="XP_022921381.1">
    <property type="nucleotide sequence ID" value="XM_023065613.1"/>
</dbReference>
<dbReference type="Pfam" id="PF02042">
    <property type="entry name" value="RWP-RK"/>
    <property type="match status" value="1"/>
</dbReference>
<dbReference type="GO" id="GO:0003700">
    <property type="term" value="F:DNA-binding transcription factor activity"/>
    <property type="evidence" value="ECO:0007669"/>
    <property type="project" value="InterPro"/>
</dbReference>
<dbReference type="PROSITE" id="PS51519">
    <property type="entry name" value="RWP_RK"/>
    <property type="match status" value="1"/>
</dbReference>
<dbReference type="KEGG" id="cmos:111429669"/>
<dbReference type="PANTHER" id="PTHR46373:SF20">
    <property type="entry name" value="PROTEIN RKD1"/>
    <property type="match status" value="1"/>
</dbReference>
<evidence type="ECO:0000256" key="2">
    <source>
        <dbReference type="ARBA" id="ARBA00023015"/>
    </source>
</evidence>